<evidence type="ECO:0000256" key="3">
    <source>
        <dbReference type="ARBA" id="ARBA00022643"/>
    </source>
</evidence>
<proteinExistence type="predicted"/>
<name>L8GEQ6_ACACF</name>
<dbReference type="InterPro" id="IPR001155">
    <property type="entry name" value="OxRdtase_FMN_N"/>
</dbReference>
<dbReference type="GO" id="GO:0010181">
    <property type="term" value="F:FMN binding"/>
    <property type="evidence" value="ECO:0007669"/>
    <property type="project" value="InterPro"/>
</dbReference>
<dbReference type="InterPro" id="IPR013785">
    <property type="entry name" value="Aldolase_TIM"/>
</dbReference>
<sequence length="409" mass="44740">MEHKQQSTGEEAPTLAPFVAPWDGYAAEDPGPAAQRGTPRHVPHLFTPLKIRDVTFKNRTVVSPMCTYTSVDGLMNDWHLTHLGAFAKGGAGLVVFEASGVQDVGRITPWDAGVWKDEHIAPLKRIVDFVHSQKARAGLQIAHAGRKASTYPPHLIFPAPGAPVPVDKGGWVPVGPSPIAWDDKSPVPHELTKDEIQAIVQAFADAAVRADKAGFDVVEIHGAHGYLISSFNSPLANHRTDEYGGSFENRTRFVLEVVRAVRKVWPASKPLFLRLSSSDWVEGGTTVEDTVRLAKLVKVEGVDLVDCSSGGQSPAQKISVGPLYQLPFAEQVKREADVLTGAVGLIVEPVQAEEIIFHKRADFVFLGRELLRDPFWVLHAAKELKYDIHWPVQHEWAVNRPGPGIANLP</sequence>
<comment type="cofactor">
    <cofactor evidence="1">
        <name>FMN</name>
        <dbReference type="ChEBI" id="CHEBI:58210"/>
    </cofactor>
</comment>
<feature type="domain" description="NADH:flavin oxidoreductase/NADH oxidase N-terminal" evidence="6">
    <location>
        <begin position="45"/>
        <end position="385"/>
    </location>
</feature>
<dbReference type="Proteomes" id="UP000011083">
    <property type="component" value="Unassembled WGS sequence"/>
</dbReference>
<dbReference type="Gene3D" id="3.20.20.70">
    <property type="entry name" value="Aldolase class I"/>
    <property type="match status" value="1"/>
</dbReference>
<dbReference type="GO" id="GO:0003959">
    <property type="term" value="F:NADPH dehydrogenase activity"/>
    <property type="evidence" value="ECO:0007669"/>
    <property type="project" value="InterPro"/>
</dbReference>
<dbReference type="PANTHER" id="PTHR43303:SF4">
    <property type="entry name" value="NADPH DEHYDROGENASE C23G7.10C-RELATED"/>
    <property type="match status" value="1"/>
</dbReference>
<reference evidence="7 8" key="1">
    <citation type="journal article" date="2013" name="Genome Biol.">
        <title>Genome of Acanthamoeba castellanii highlights extensive lateral gene transfer and early evolution of tyrosine kinase signaling.</title>
        <authorList>
            <person name="Clarke M."/>
            <person name="Lohan A.J."/>
            <person name="Liu B."/>
            <person name="Lagkouvardos I."/>
            <person name="Roy S."/>
            <person name="Zafar N."/>
            <person name="Bertelli C."/>
            <person name="Schilde C."/>
            <person name="Kianianmomeni A."/>
            <person name="Burglin T.R."/>
            <person name="Frech C."/>
            <person name="Turcotte B."/>
            <person name="Kopec K.O."/>
            <person name="Synnott J.M."/>
            <person name="Choo C."/>
            <person name="Paponov I."/>
            <person name="Finkler A."/>
            <person name="Soon Heng Tan C."/>
            <person name="Hutchins A.P."/>
            <person name="Weinmeier T."/>
            <person name="Rattei T."/>
            <person name="Chu J.S."/>
            <person name="Gimenez G."/>
            <person name="Irimia M."/>
            <person name="Rigden D.J."/>
            <person name="Fitzpatrick D.A."/>
            <person name="Lorenzo-Morales J."/>
            <person name="Bateman A."/>
            <person name="Chiu C.H."/>
            <person name="Tang P."/>
            <person name="Hegemann P."/>
            <person name="Fromm H."/>
            <person name="Raoult D."/>
            <person name="Greub G."/>
            <person name="Miranda-Saavedra D."/>
            <person name="Chen N."/>
            <person name="Nash P."/>
            <person name="Ginger M.L."/>
            <person name="Horn M."/>
            <person name="Schaap P."/>
            <person name="Caler L."/>
            <person name="Loftus B."/>
        </authorList>
    </citation>
    <scope>NUCLEOTIDE SEQUENCE [LARGE SCALE GENOMIC DNA]</scope>
    <source>
        <strain evidence="7 8">Neff</strain>
    </source>
</reference>
<dbReference type="AlphaFoldDB" id="L8GEQ6"/>
<dbReference type="STRING" id="1257118.L8GEQ6"/>
<evidence type="ECO:0000259" key="6">
    <source>
        <dbReference type="Pfam" id="PF00724"/>
    </source>
</evidence>
<evidence type="ECO:0000313" key="7">
    <source>
        <dbReference type="EMBL" id="ELR11565.1"/>
    </source>
</evidence>
<accession>L8GEQ6</accession>
<dbReference type="RefSeq" id="XP_004333578.1">
    <property type="nucleotide sequence ID" value="XM_004333530.1"/>
</dbReference>
<keyword evidence="8" id="KW-1185">Reference proteome</keyword>
<dbReference type="SUPFAM" id="SSF51395">
    <property type="entry name" value="FMN-linked oxidoreductases"/>
    <property type="match status" value="1"/>
</dbReference>
<keyword evidence="2" id="KW-0285">Flavoprotein</keyword>
<dbReference type="EMBL" id="KB008148">
    <property type="protein sequence ID" value="ELR11565.1"/>
    <property type="molecule type" value="Genomic_DNA"/>
</dbReference>
<dbReference type="GeneID" id="14912057"/>
<evidence type="ECO:0000256" key="2">
    <source>
        <dbReference type="ARBA" id="ARBA00022630"/>
    </source>
</evidence>
<keyword evidence="4" id="KW-0521">NADP</keyword>
<evidence type="ECO:0000256" key="1">
    <source>
        <dbReference type="ARBA" id="ARBA00001917"/>
    </source>
</evidence>
<evidence type="ECO:0000313" key="8">
    <source>
        <dbReference type="Proteomes" id="UP000011083"/>
    </source>
</evidence>
<dbReference type="PANTHER" id="PTHR43303">
    <property type="entry name" value="NADPH DEHYDROGENASE C23G7.10C-RELATED"/>
    <property type="match status" value="1"/>
</dbReference>
<dbReference type="KEGG" id="acan:ACA1_257960"/>
<dbReference type="OrthoDB" id="276546at2759"/>
<evidence type="ECO:0000256" key="5">
    <source>
        <dbReference type="ARBA" id="ARBA00023002"/>
    </source>
</evidence>
<organism evidence="7 8">
    <name type="scientific">Acanthamoeba castellanii (strain ATCC 30010 / Neff)</name>
    <dbReference type="NCBI Taxonomy" id="1257118"/>
    <lineage>
        <taxon>Eukaryota</taxon>
        <taxon>Amoebozoa</taxon>
        <taxon>Discosea</taxon>
        <taxon>Longamoebia</taxon>
        <taxon>Centramoebida</taxon>
        <taxon>Acanthamoebidae</taxon>
        <taxon>Acanthamoeba</taxon>
    </lineage>
</organism>
<dbReference type="GO" id="GO:0050661">
    <property type="term" value="F:NADP binding"/>
    <property type="evidence" value="ECO:0007669"/>
    <property type="project" value="InterPro"/>
</dbReference>
<dbReference type="Pfam" id="PF00724">
    <property type="entry name" value="Oxidored_FMN"/>
    <property type="match status" value="1"/>
</dbReference>
<dbReference type="VEuPathDB" id="AmoebaDB:ACA1_257960"/>
<dbReference type="OMA" id="YNPRWPW"/>
<evidence type="ECO:0000256" key="4">
    <source>
        <dbReference type="ARBA" id="ARBA00022857"/>
    </source>
</evidence>
<keyword evidence="3" id="KW-0288">FMN</keyword>
<dbReference type="InterPro" id="IPR044152">
    <property type="entry name" value="YqjM-like"/>
</dbReference>
<gene>
    <name evidence="7" type="ORF">ACA1_257960</name>
</gene>
<protein>
    <submittedName>
        <fullName evidence="7">NADPH dehydrogenase</fullName>
    </submittedName>
</protein>
<keyword evidence="5" id="KW-0560">Oxidoreductase</keyword>
<dbReference type="CDD" id="cd02932">
    <property type="entry name" value="OYE_YqiM_FMN"/>
    <property type="match status" value="1"/>
</dbReference>